<dbReference type="GeneID" id="93528013"/>
<dbReference type="Proteomes" id="UP000596202">
    <property type="component" value="Chromosome"/>
</dbReference>
<accession>A0A9Q6Z2L5</accession>
<name>A0A9Q6Z2L5_MYROD</name>
<dbReference type="OrthoDB" id="1231908at2"/>
<gene>
    <name evidence="1" type="ORF">I6I88_10125</name>
</gene>
<dbReference type="AlphaFoldDB" id="A0A9Q6Z2L5"/>
<protein>
    <submittedName>
        <fullName evidence="1">Uncharacterized protein</fullName>
    </submittedName>
</protein>
<reference evidence="1 2" key="1">
    <citation type="submission" date="2021-01" db="EMBL/GenBank/DDBJ databases">
        <title>FDA dAtabase for Regulatory Grade micrObial Sequences (FDA-ARGOS): Supporting development and validation of Infectious Disease Dx tests.</title>
        <authorList>
            <person name="Sproer C."/>
            <person name="Gronow S."/>
            <person name="Severitt S."/>
            <person name="Schroder I."/>
            <person name="Tallon L."/>
            <person name="Sadzewicz L."/>
            <person name="Zhao X."/>
            <person name="Boylan J."/>
            <person name="Ott S."/>
            <person name="Bowen H."/>
            <person name="Vavikolanu K."/>
            <person name="Mehta A."/>
            <person name="Aluvathingal J."/>
            <person name="Nadendla S."/>
            <person name="Lowell S."/>
            <person name="Myers T."/>
            <person name="Yan Y."/>
            <person name="Sichtig H."/>
        </authorList>
    </citation>
    <scope>NUCLEOTIDE SEQUENCE [LARGE SCALE GENOMIC DNA]</scope>
    <source>
        <strain evidence="1 2">FDAARGOS_1131</strain>
    </source>
</reference>
<evidence type="ECO:0000313" key="1">
    <source>
        <dbReference type="EMBL" id="QQT98582.1"/>
    </source>
</evidence>
<evidence type="ECO:0000313" key="2">
    <source>
        <dbReference type="Proteomes" id="UP000596202"/>
    </source>
</evidence>
<organism evidence="1 2">
    <name type="scientific">Myroides odoratus</name>
    <name type="common">Flavobacterium odoratum</name>
    <dbReference type="NCBI Taxonomy" id="256"/>
    <lineage>
        <taxon>Bacteria</taxon>
        <taxon>Pseudomonadati</taxon>
        <taxon>Bacteroidota</taxon>
        <taxon>Flavobacteriia</taxon>
        <taxon>Flavobacteriales</taxon>
        <taxon>Flavobacteriaceae</taxon>
        <taxon>Myroides</taxon>
    </lineage>
</organism>
<sequence>METKFQLLKEQKFPENLEKKLISSITDKQVTTIWYGRVYNLYNTLHNLKVLWLRVKNKEEVTKVFSKEYIKALLEDKNTHIVLLDDNDFELQDEIGRSFTKLCLGGTLLLYKDDNCELPNDYCYSSDVKKYKFKYIETYKLLSSYSDDFIKEETSGVSYLYLKFFEYDLSVIETMLFGTTNTQCNLTERLLLLERIFAPIKTLFIKTDDNLYYIIDSIKRDSETALYDDWALALEKVQVKLHNIVIQLLDKIELDSRQYKIKSKGKTKKKKVFKYLDKLLPLIKSKGVEEIYKFHEVVTFENERTAKHFYLLVLTTKEEVDEMQKVIDSFSCKDENVRFTIITHSRLFIQRYSFENIHFFENVIKEENIIYSNGYYPSIHWMDNYDCDYSETAFKLDYPISKINKLIKKNIINPKKEGFISTNKLHRCLYIKLQMYVLFHTNYLPHTTNLKTLIDLAIYADNENASKLSKLFSQLDSFLLTYTQKNTTQKDNNLILNNNTIDSLKQFFDFIDA</sequence>
<dbReference type="RefSeq" id="WP_002985523.1">
    <property type="nucleotide sequence ID" value="NZ_CP068108.1"/>
</dbReference>
<proteinExistence type="predicted"/>
<dbReference type="EMBL" id="CP068108">
    <property type="protein sequence ID" value="QQT98582.1"/>
    <property type="molecule type" value="Genomic_DNA"/>
</dbReference>